<name>A0AA36EN56_LACSI</name>
<evidence type="ECO:0000256" key="1">
    <source>
        <dbReference type="SAM" id="MobiDB-lite"/>
    </source>
</evidence>
<dbReference type="AlphaFoldDB" id="A0AA36EN56"/>
<feature type="compositionally biased region" description="Basic and acidic residues" evidence="1">
    <location>
        <begin position="319"/>
        <end position="333"/>
    </location>
</feature>
<organism evidence="2 3">
    <name type="scientific">Lactuca saligna</name>
    <name type="common">Willowleaf lettuce</name>
    <dbReference type="NCBI Taxonomy" id="75948"/>
    <lineage>
        <taxon>Eukaryota</taxon>
        <taxon>Viridiplantae</taxon>
        <taxon>Streptophyta</taxon>
        <taxon>Embryophyta</taxon>
        <taxon>Tracheophyta</taxon>
        <taxon>Spermatophyta</taxon>
        <taxon>Magnoliopsida</taxon>
        <taxon>eudicotyledons</taxon>
        <taxon>Gunneridae</taxon>
        <taxon>Pentapetalae</taxon>
        <taxon>asterids</taxon>
        <taxon>campanulids</taxon>
        <taxon>Asterales</taxon>
        <taxon>Asteraceae</taxon>
        <taxon>Cichorioideae</taxon>
        <taxon>Cichorieae</taxon>
        <taxon>Lactucinae</taxon>
        <taxon>Lactuca</taxon>
    </lineage>
</organism>
<evidence type="ECO:0000313" key="2">
    <source>
        <dbReference type="EMBL" id="CAI9299485.1"/>
    </source>
</evidence>
<dbReference type="PANTHER" id="PTHR34835:SF90">
    <property type="entry name" value="AMINOTRANSFERASE-LIKE PLANT MOBILE DOMAIN-CONTAINING PROTEIN"/>
    <property type="match status" value="1"/>
</dbReference>
<reference evidence="2" key="1">
    <citation type="submission" date="2023-04" db="EMBL/GenBank/DDBJ databases">
        <authorList>
            <person name="Vijverberg K."/>
            <person name="Xiong W."/>
            <person name="Schranz E."/>
        </authorList>
    </citation>
    <scope>NUCLEOTIDE SEQUENCE</scope>
</reference>
<evidence type="ECO:0000313" key="3">
    <source>
        <dbReference type="Proteomes" id="UP001177003"/>
    </source>
</evidence>
<accession>A0AA36EN56</accession>
<sequence length="356" mass="40378">MGKIVHENVNIKTKEEKVRKVSKDHPEGYRRLATRMTPGRISAAVKVMSPAQKTGIVCMGFGSLLNIDMDTALGLLNCYLLGHYDLDSSRLVLENMVIIITKDTVHDMLGLPNEGENFLSMTSCEKDNQVLQEWKSQYDKKGFNGEEYLKRIKNTKEDSPMFRLNFLTLFINTFAESTLSGTNQINVVNKLVMLVYVYSMKFTRLKIVNRLPFIRNVTGASLEKIKKLEISVGGFGRQLPKDFENIDGDEEMVDEDEMSYELTRLYGDEEKNIEKALKNGIEKFPDSLMLNEWYEKNKELFEEVNKADNGGINSNEAGFDGHRKEGESDGGKEEKFSLVRGLVVDGDLHAVKSCRA</sequence>
<gene>
    <name evidence="2" type="ORF">LSALG_LOCUS38192</name>
</gene>
<dbReference type="PANTHER" id="PTHR34835">
    <property type="entry name" value="OS07G0283600 PROTEIN-RELATED"/>
    <property type="match status" value="1"/>
</dbReference>
<dbReference type="Proteomes" id="UP001177003">
    <property type="component" value="Chromosome 8"/>
</dbReference>
<keyword evidence="3" id="KW-1185">Reference proteome</keyword>
<protein>
    <submittedName>
        <fullName evidence="2">Uncharacterized protein</fullName>
    </submittedName>
</protein>
<dbReference type="EMBL" id="OX465084">
    <property type="protein sequence ID" value="CAI9299485.1"/>
    <property type="molecule type" value="Genomic_DNA"/>
</dbReference>
<proteinExistence type="predicted"/>
<feature type="region of interest" description="Disordered" evidence="1">
    <location>
        <begin position="311"/>
        <end position="333"/>
    </location>
</feature>